<dbReference type="InterPro" id="IPR014027">
    <property type="entry name" value="UDP-Glc/GDP-Man_DH_C"/>
</dbReference>
<dbReference type="SUPFAM" id="SSF51735">
    <property type="entry name" value="NAD(P)-binding Rossmann-fold domains"/>
    <property type="match status" value="1"/>
</dbReference>
<evidence type="ECO:0000256" key="4">
    <source>
        <dbReference type="PIRNR" id="PIRNR000124"/>
    </source>
</evidence>
<evidence type="ECO:0000259" key="5">
    <source>
        <dbReference type="SMART" id="SM00984"/>
    </source>
</evidence>
<dbReference type="Gene3D" id="3.40.50.720">
    <property type="entry name" value="NAD(P)-binding Rossmann-like Domain"/>
    <property type="match status" value="2"/>
</dbReference>
<dbReference type="NCBIfam" id="TIGR03026">
    <property type="entry name" value="NDP-sugDHase"/>
    <property type="match status" value="1"/>
</dbReference>
<dbReference type="SUPFAM" id="SSF52413">
    <property type="entry name" value="UDP-glucose/GDP-mannose dehydrogenase C-terminal domain"/>
    <property type="match status" value="1"/>
</dbReference>
<name>A0A2K8SMS7_9NOSO</name>
<keyword evidence="7" id="KW-1185">Reference proteome</keyword>
<gene>
    <name evidence="6" type="ORF">COO91_02036</name>
</gene>
<keyword evidence="2" id="KW-0560">Oxidoreductase</keyword>
<accession>A0A2K8SMS7</accession>
<feature type="domain" description="UDP-glucose/GDP-mannose dehydrogenase C-terminal" evidence="5">
    <location>
        <begin position="313"/>
        <end position="411"/>
    </location>
</feature>
<evidence type="ECO:0000313" key="7">
    <source>
        <dbReference type="Proteomes" id="UP000232003"/>
    </source>
</evidence>
<dbReference type="OrthoDB" id="9803238at2"/>
<evidence type="ECO:0000313" key="6">
    <source>
        <dbReference type="EMBL" id="AUB36135.1"/>
    </source>
</evidence>
<dbReference type="SUPFAM" id="SSF48179">
    <property type="entry name" value="6-phosphogluconate dehydrogenase C-terminal domain-like"/>
    <property type="match status" value="1"/>
</dbReference>
<dbReference type="Proteomes" id="UP000232003">
    <property type="component" value="Chromosome"/>
</dbReference>
<dbReference type="PIRSF" id="PIRSF500136">
    <property type="entry name" value="UDP_ManNAc_DH"/>
    <property type="match status" value="1"/>
</dbReference>
<dbReference type="Pfam" id="PF00984">
    <property type="entry name" value="UDPG_MGDP_dh"/>
    <property type="match status" value="1"/>
</dbReference>
<dbReference type="InterPro" id="IPR017476">
    <property type="entry name" value="UDP-Glc/GDP-Man"/>
</dbReference>
<dbReference type="PANTHER" id="PTHR43491:SF2">
    <property type="entry name" value="UDP-N-ACETYL-D-MANNOSAMINE DEHYDROGENASE"/>
    <property type="match status" value="1"/>
</dbReference>
<evidence type="ECO:0000256" key="2">
    <source>
        <dbReference type="ARBA" id="ARBA00023002"/>
    </source>
</evidence>
<dbReference type="EMBL" id="CP024785">
    <property type="protein sequence ID" value="AUB36135.1"/>
    <property type="molecule type" value="Genomic_DNA"/>
</dbReference>
<dbReference type="GO" id="GO:0016616">
    <property type="term" value="F:oxidoreductase activity, acting on the CH-OH group of donors, NAD or NADP as acceptor"/>
    <property type="evidence" value="ECO:0007669"/>
    <property type="project" value="InterPro"/>
</dbReference>
<dbReference type="GO" id="GO:0016628">
    <property type="term" value="F:oxidoreductase activity, acting on the CH-CH group of donors, NAD or NADP as acceptor"/>
    <property type="evidence" value="ECO:0007669"/>
    <property type="project" value="InterPro"/>
</dbReference>
<dbReference type="KEGG" id="nfl:COO91_02036"/>
<dbReference type="InterPro" id="IPR008927">
    <property type="entry name" value="6-PGluconate_DH-like_C_sf"/>
</dbReference>
<dbReference type="Pfam" id="PF03721">
    <property type="entry name" value="UDPG_MGDP_dh_N"/>
    <property type="match status" value="1"/>
</dbReference>
<dbReference type="InterPro" id="IPR001732">
    <property type="entry name" value="UDP-Glc/GDP-Man_DH_N"/>
</dbReference>
<dbReference type="RefSeq" id="WP_100898142.1">
    <property type="nucleotide sequence ID" value="NZ_CAWNNC010000001.1"/>
</dbReference>
<evidence type="ECO:0000256" key="3">
    <source>
        <dbReference type="ARBA" id="ARBA00023027"/>
    </source>
</evidence>
<protein>
    <submittedName>
        <fullName evidence="6">WbpO, UDP-N-acetyl-D-galactosamine dehydrogenase</fullName>
    </submittedName>
</protein>
<dbReference type="GO" id="GO:0000271">
    <property type="term" value="P:polysaccharide biosynthetic process"/>
    <property type="evidence" value="ECO:0007669"/>
    <property type="project" value="InterPro"/>
</dbReference>
<dbReference type="PANTHER" id="PTHR43491">
    <property type="entry name" value="UDP-N-ACETYL-D-MANNOSAMINE DEHYDROGENASE"/>
    <property type="match status" value="1"/>
</dbReference>
<reference evidence="6 7" key="1">
    <citation type="submission" date="2017-11" db="EMBL/GenBank/DDBJ databases">
        <title>Complete genome of a free-living desiccation-tolerant cyanobacterium and its photosynthetic adaptation to extreme terrestrial habitat.</title>
        <authorList>
            <person name="Shang J."/>
        </authorList>
    </citation>
    <scope>NUCLEOTIDE SEQUENCE [LARGE SCALE GENOMIC DNA]</scope>
    <source>
        <strain evidence="6 7">CCNUN1</strain>
    </source>
</reference>
<proteinExistence type="inferred from homology"/>
<dbReference type="InterPro" id="IPR036291">
    <property type="entry name" value="NAD(P)-bd_dom_sf"/>
</dbReference>
<dbReference type="InterPro" id="IPR036220">
    <property type="entry name" value="UDP-Glc/GDP-Man_DH_C_sf"/>
</dbReference>
<dbReference type="GO" id="GO:0051287">
    <property type="term" value="F:NAD binding"/>
    <property type="evidence" value="ECO:0007669"/>
    <property type="project" value="InterPro"/>
</dbReference>
<sequence length="425" mass="46328">METIAVIGTGYVGLPLAVGLAKFYKVVAFDLNHDRIKQLRKYYDITGEVASEELLNVQNNLLLTTDEQDLEACNFFIIAVPTPINASMQPDLQALKSASLTVGRRMPTGSMVVIESTVFPGASQNVCLPLLEMGGKVYEQDFHLGYSPERVSPGDSSHSLRSVKKVVAGDCYESGERVRQVYQRVVDAGIYVAPSIQVAEACKLLENVQRDVNIALMNEVAKIFDTLGISTSEVLSAAKTKWNFAPFQPGLVGGHCIAVDPYYLIAIADENGLATPLLDSSRRVNESMSGFIAGKIFEAISAQGISIGSARVGILGASFKENVPDLRNSKVFDLVSCLSISGCEVLLSDPVCQAEEVFKHGFKLTDLEELADLDVLVLAVPHKDFLRPMNELLKSLRTGGLFVDLKGVFSPCKEVMPRQIKYWSL</sequence>
<dbReference type="SMART" id="SM00984">
    <property type="entry name" value="UDPG_MGDP_dh_C"/>
    <property type="match status" value="1"/>
</dbReference>
<dbReference type="Pfam" id="PF03720">
    <property type="entry name" value="UDPG_MGDP_dh_C"/>
    <property type="match status" value="1"/>
</dbReference>
<dbReference type="InterPro" id="IPR028359">
    <property type="entry name" value="UDP_ManNAc/GlcNAc_DH"/>
</dbReference>
<dbReference type="PIRSF" id="PIRSF000124">
    <property type="entry name" value="UDPglc_GDPman_dh"/>
    <property type="match status" value="1"/>
</dbReference>
<comment type="similarity">
    <text evidence="1 4">Belongs to the UDP-glucose/GDP-mannose dehydrogenase family.</text>
</comment>
<keyword evidence="3" id="KW-0520">NAD</keyword>
<evidence type="ECO:0000256" key="1">
    <source>
        <dbReference type="ARBA" id="ARBA00006601"/>
    </source>
</evidence>
<organism evidence="6 7">
    <name type="scientific">Nostoc flagelliforme CCNUN1</name>
    <dbReference type="NCBI Taxonomy" id="2038116"/>
    <lineage>
        <taxon>Bacteria</taxon>
        <taxon>Bacillati</taxon>
        <taxon>Cyanobacteriota</taxon>
        <taxon>Cyanophyceae</taxon>
        <taxon>Nostocales</taxon>
        <taxon>Nostocaceae</taxon>
        <taxon>Nostoc</taxon>
    </lineage>
</organism>
<dbReference type="AlphaFoldDB" id="A0A2K8SMS7"/>
<dbReference type="InterPro" id="IPR014026">
    <property type="entry name" value="UDP-Glc/GDP-Man_DH_dimer"/>
</dbReference>